<dbReference type="PANTHER" id="PTHR31988:SF19">
    <property type="entry name" value="9-O-ACETYL-N-ACETYLNEURAMINIC ACID DEACETYLASE-RELATED"/>
    <property type="match status" value="1"/>
</dbReference>
<dbReference type="RefSeq" id="WP_116857517.1">
    <property type="nucleotide sequence ID" value="NZ_QTJV01000019.1"/>
</dbReference>
<feature type="domain" description="Sialate O-acetylesterase" evidence="2">
    <location>
        <begin position="5"/>
        <end position="225"/>
    </location>
</feature>
<comment type="caution">
    <text evidence="3">The sequence shown here is derived from an EMBL/GenBank/DDBJ whole genome shotgun (WGS) entry which is preliminary data.</text>
</comment>
<dbReference type="InterPro" id="IPR052940">
    <property type="entry name" value="Carb_Esterase_6"/>
</dbReference>
<reference evidence="3 4" key="1">
    <citation type="submission" date="2018-08" db="EMBL/GenBank/DDBJ databases">
        <title>Chitinophaga sp. K20C18050901, a novel bacterium isolated from forest soil.</title>
        <authorList>
            <person name="Wang C."/>
        </authorList>
    </citation>
    <scope>NUCLEOTIDE SEQUENCE [LARGE SCALE GENOMIC DNA]</scope>
    <source>
        <strain evidence="3 4">K20C18050901</strain>
    </source>
</reference>
<name>A0A3E1NS64_9BACT</name>
<dbReference type="InterPro" id="IPR036514">
    <property type="entry name" value="SGNH_hydro_sf"/>
</dbReference>
<evidence type="ECO:0000313" key="4">
    <source>
        <dbReference type="Proteomes" id="UP000261174"/>
    </source>
</evidence>
<dbReference type="AlphaFoldDB" id="A0A3E1NS64"/>
<dbReference type="GO" id="GO:0016788">
    <property type="term" value="F:hydrolase activity, acting on ester bonds"/>
    <property type="evidence" value="ECO:0007669"/>
    <property type="project" value="UniProtKB-ARBA"/>
</dbReference>
<evidence type="ECO:0000259" key="2">
    <source>
        <dbReference type="Pfam" id="PF03629"/>
    </source>
</evidence>
<sequence length="280" mass="31122">MISSFLLIGQSNMAGRGFAHEVPAIINEGIQMLRNGRWQMMTEPIHNDRPGSGIGLASSFAAAWRLDHPNHRIGLIPAAEGGTSLDDWTVGSALFDHAIAQAKLAQRSSTIQGILWHQGENDCFPERAQVYQQKLTVIMDALRSELGLPTTPLVIGALGDFLPHGMYGQYFNTYPLVNDALKTYAQNQPDCYYVSAQGLSANPDGLHFNAESLRVLGIRYYQAYSQRTDVLAPLPHENELLTTIYNRPLTKREQIFQLESHFATGKISVEAFQKEMASFQ</sequence>
<evidence type="ECO:0000313" key="3">
    <source>
        <dbReference type="EMBL" id="RFM30757.1"/>
    </source>
</evidence>
<keyword evidence="1" id="KW-0378">Hydrolase</keyword>
<evidence type="ECO:0000256" key="1">
    <source>
        <dbReference type="ARBA" id="ARBA00022801"/>
    </source>
</evidence>
<accession>A0A3E1NS64</accession>
<organism evidence="3 4">
    <name type="scientific">Chitinophaga silvisoli</name>
    <dbReference type="NCBI Taxonomy" id="2291814"/>
    <lineage>
        <taxon>Bacteria</taxon>
        <taxon>Pseudomonadati</taxon>
        <taxon>Bacteroidota</taxon>
        <taxon>Chitinophagia</taxon>
        <taxon>Chitinophagales</taxon>
        <taxon>Chitinophagaceae</taxon>
        <taxon>Chitinophaga</taxon>
    </lineage>
</organism>
<dbReference type="OrthoDB" id="9795554at2"/>
<dbReference type="InterPro" id="IPR005181">
    <property type="entry name" value="SASA"/>
</dbReference>
<proteinExistence type="predicted"/>
<protein>
    <submittedName>
        <fullName evidence="3">Sialate O-acetylesterase</fullName>
    </submittedName>
</protein>
<dbReference type="SUPFAM" id="SSF52266">
    <property type="entry name" value="SGNH hydrolase"/>
    <property type="match status" value="1"/>
</dbReference>
<dbReference type="PANTHER" id="PTHR31988">
    <property type="entry name" value="ESTERASE, PUTATIVE (DUF303)-RELATED"/>
    <property type="match status" value="1"/>
</dbReference>
<gene>
    <name evidence="3" type="ORF">DXN04_32095</name>
</gene>
<dbReference type="Proteomes" id="UP000261174">
    <property type="component" value="Unassembled WGS sequence"/>
</dbReference>
<dbReference type="Pfam" id="PF03629">
    <property type="entry name" value="SASA"/>
    <property type="match status" value="1"/>
</dbReference>
<dbReference type="Gene3D" id="3.40.50.1110">
    <property type="entry name" value="SGNH hydrolase"/>
    <property type="match status" value="1"/>
</dbReference>
<keyword evidence="4" id="KW-1185">Reference proteome</keyword>
<dbReference type="EMBL" id="QTJV01000019">
    <property type="protein sequence ID" value="RFM30757.1"/>
    <property type="molecule type" value="Genomic_DNA"/>
</dbReference>